<keyword evidence="11" id="KW-0961">Cell wall biogenesis/degradation</keyword>
<comment type="caution">
    <text evidence="19">The sequence shown here is derived from an EMBL/GenBank/DDBJ whole genome shotgun (WGS) entry which is preliminary data.</text>
</comment>
<reference evidence="19" key="1">
    <citation type="journal article" date="2020" name="Fungal Divers.">
        <title>Resolving the Mortierellaceae phylogeny through synthesis of multi-gene phylogenetics and phylogenomics.</title>
        <authorList>
            <person name="Vandepol N."/>
            <person name="Liber J."/>
            <person name="Desiro A."/>
            <person name="Na H."/>
            <person name="Kennedy M."/>
            <person name="Barry K."/>
            <person name="Grigoriev I.V."/>
            <person name="Miller A.N."/>
            <person name="O'Donnell K."/>
            <person name="Stajich J.E."/>
            <person name="Bonito G."/>
        </authorList>
    </citation>
    <scope>NUCLEOTIDE SEQUENCE</scope>
    <source>
        <strain evidence="19">KOD948</strain>
    </source>
</reference>
<dbReference type="Proteomes" id="UP000726737">
    <property type="component" value="Unassembled WGS sequence"/>
</dbReference>
<dbReference type="GO" id="GO:0009251">
    <property type="term" value="P:glucan catabolic process"/>
    <property type="evidence" value="ECO:0007669"/>
    <property type="project" value="TreeGrafter"/>
</dbReference>
<evidence type="ECO:0000256" key="2">
    <source>
        <dbReference type="ARBA" id="ARBA00005641"/>
    </source>
</evidence>
<dbReference type="InterPro" id="IPR001547">
    <property type="entry name" value="Glyco_hydro_5"/>
</dbReference>
<comment type="catalytic activity">
    <reaction evidence="12">
        <text>Successive hydrolysis of beta-D-glucose units from the non-reducing ends of (1-&gt;3)-beta-D-glucans, releasing alpha-glucose.</text>
        <dbReference type="EC" id="3.2.1.58"/>
    </reaction>
</comment>
<evidence type="ECO:0000256" key="8">
    <source>
        <dbReference type="ARBA" id="ARBA00023136"/>
    </source>
</evidence>
<evidence type="ECO:0000256" key="11">
    <source>
        <dbReference type="ARBA" id="ARBA00023316"/>
    </source>
</evidence>
<dbReference type="Pfam" id="PF00150">
    <property type="entry name" value="Cellulase"/>
    <property type="match status" value="1"/>
</dbReference>
<comment type="subcellular location">
    <subcellularLocation>
        <location evidence="1">Cell membrane</location>
        <topology evidence="1">Single-pass type II membrane protein</topology>
    </subcellularLocation>
</comment>
<dbReference type="PANTHER" id="PTHR31297:SF34">
    <property type="entry name" value="GLUCAN 1,3-BETA-GLUCOSIDASE 2"/>
    <property type="match status" value="1"/>
</dbReference>
<proteinExistence type="inferred from homology"/>
<keyword evidence="20" id="KW-1185">Reference proteome</keyword>
<evidence type="ECO:0000256" key="6">
    <source>
        <dbReference type="ARBA" id="ARBA00022968"/>
    </source>
</evidence>
<evidence type="ECO:0000256" key="15">
    <source>
        <dbReference type="ARBA" id="ARBA00041260"/>
    </source>
</evidence>
<evidence type="ECO:0000313" key="19">
    <source>
        <dbReference type="EMBL" id="KAG0253022.1"/>
    </source>
</evidence>
<dbReference type="GO" id="GO:0005576">
    <property type="term" value="C:extracellular region"/>
    <property type="evidence" value="ECO:0007669"/>
    <property type="project" value="TreeGrafter"/>
</dbReference>
<feature type="transmembrane region" description="Helical" evidence="17">
    <location>
        <begin position="61"/>
        <end position="81"/>
    </location>
</feature>
<keyword evidence="8 17" id="KW-0472">Membrane</keyword>
<comment type="similarity">
    <text evidence="2 16">Belongs to the glycosyl hydrolase 5 (cellulase A) family.</text>
</comment>
<dbReference type="EMBL" id="JAAAJA010000484">
    <property type="protein sequence ID" value="KAG0253022.1"/>
    <property type="molecule type" value="Genomic_DNA"/>
</dbReference>
<keyword evidence="6" id="KW-0735">Signal-anchor</keyword>
<dbReference type="OrthoDB" id="62120at2759"/>
<accession>A0A9P6PUI5</accession>
<dbReference type="GO" id="GO:0005886">
    <property type="term" value="C:plasma membrane"/>
    <property type="evidence" value="ECO:0007669"/>
    <property type="project" value="UniProtKB-SubCell"/>
</dbReference>
<evidence type="ECO:0000256" key="5">
    <source>
        <dbReference type="ARBA" id="ARBA00022801"/>
    </source>
</evidence>
<evidence type="ECO:0000256" key="4">
    <source>
        <dbReference type="ARBA" id="ARBA00022692"/>
    </source>
</evidence>
<evidence type="ECO:0000256" key="10">
    <source>
        <dbReference type="ARBA" id="ARBA00023295"/>
    </source>
</evidence>
<feature type="domain" description="Glycoside hydrolase family 5" evidence="18">
    <location>
        <begin position="200"/>
        <end position="435"/>
    </location>
</feature>
<keyword evidence="4 17" id="KW-0812">Transmembrane</keyword>
<organism evidence="19 20">
    <name type="scientific">Mortierella polycephala</name>
    <dbReference type="NCBI Taxonomy" id="41804"/>
    <lineage>
        <taxon>Eukaryota</taxon>
        <taxon>Fungi</taxon>
        <taxon>Fungi incertae sedis</taxon>
        <taxon>Mucoromycota</taxon>
        <taxon>Mortierellomycotina</taxon>
        <taxon>Mortierellomycetes</taxon>
        <taxon>Mortierellales</taxon>
        <taxon>Mortierellaceae</taxon>
        <taxon>Mortierella</taxon>
    </lineage>
</organism>
<dbReference type="PANTHER" id="PTHR31297">
    <property type="entry name" value="GLUCAN ENDO-1,6-BETA-GLUCOSIDASE B"/>
    <property type="match status" value="1"/>
</dbReference>
<evidence type="ECO:0000256" key="1">
    <source>
        <dbReference type="ARBA" id="ARBA00004401"/>
    </source>
</evidence>
<dbReference type="Gene3D" id="3.20.20.80">
    <property type="entry name" value="Glycosidases"/>
    <property type="match status" value="1"/>
</dbReference>
<evidence type="ECO:0000256" key="7">
    <source>
        <dbReference type="ARBA" id="ARBA00022989"/>
    </source>
</evidence>
<keyword evidence="10 16" id="KW-0326">Glycosidase</keyword>
<keyword evidence="3" id="KW-1003">Cell membrane</keyword>
<dbReference type="FunFam" id="3.20.20.80:FF:000033">
    <property type="entry name" value="Glucan 1,3-beta-glucosidase A"/>
    <property type="match status" value="1"/>
</dbReference>
<evidence type="ECO:0000256" key="14">
    <source>
        <dbReference type="ARBA" id="ARBA00038929"/>
    </source>
</evidence>
<name>A0A9P6PUI5_9FUNG</name>
<dbReference type="GO" id="GO:0004338">
    <property type="term" value="F:glucan exo-1,3-beta-glucosidase activity"/>
    <property type="evidence" value="ECO:0007669"/>
    <property type="project" value="UniProtKB-EC"/>
</dbReference>
<evidence type="ECO:0000256" key="16">
    <source>
        <dbReference type="RuleBase" id="RU361153"/>
    </source>
</evidence>
<keyword evidence="9" id="KW-0325">Glycoprotein</keyword>
<keyword evidence="5 16" id="KW-0378">Hydrolase</keyword>
<dbReference type="EC" id="3.2.1.58" evidence="14"/>
<protein>
    <recommendedName>
        <fullName evidence="14">glucan 1,3-beta-glucosidase</fullName>
        <ecNumber evidence="14">3.2.1.58</ecNumber>
    </recommendedName>
    <alternativeName>
        <fullName evidence="15">Exo-1,3-beta-glucanase D</fullName>
    </alternativeName>
</protein>
<comment type="function">
    <text evidence="13">Glucosidase involved in the degradation of cellulosic biomass. Active on lichenan.</text>
</comment>
<dbReference type="GO" id="GO:0009986">
    <property type="term" value="C:cell surface"/>
    <property type="evidence" value="ECO:0007669"/>
    <property type="project" value="TreeGrafter"/>
</dbReference>
<dbReference type="InterPro" id="IPR050386">
    <property type="entry name" value="Glycosyl_hydrolase_5"/>
</dbReference>
<evidence type="ECO:0000259" key="18">
    <source>
        <dbReference type="Pfam" id="PF00150"/>
    </source>
</evidence>
<sequence length="569" mass="63323">MSQEMTEVPLGAATHHMDQGGFPIKSMISTNAAAAGIGAGAEGNHHHHGTRPFFSRHRKTILAGSVILTLSAVAVLIAILVKKPWESNNSSLHNHGGFTSGDNVDLKSFPPRFTLSSSVSIPHGAQCNAHTPPLDQEFQYGQQPIRGVNVGGWLVLEPFITPSVFEPYIAQNVTDEYTLTKLLGKEKARSYLHRHYATWVTEDTFKRIKDLGLNHVRIPIGFWALGALDPDEPYVPDLSLDYLLLGLQWAAKYGIRVMVELHGAPGSQNGWNHSGRSGKIGWLDGTPNGERNGKRTIEYLTQLMKLLQGPGMEHVSPMFGILNEPAMFMMDVRLTDKWYKDSFAALRNVTGAGKGPWAVIHDGFLGLPKWEGFMPNSDRLALDVHDYLIFDNNLIRLSRQEQARFPCDVWASDMQRSSQKFGPTLVGEFSTATNDCAKYLNGIGVGYRWDGTYQTEQDRDAGKPFDEAACQPKINGHIEGYCSCLEQNRIGAYTPEYRQFLSDFTQTQMDAFEQGLGWFYWNFKTETNALWSYFDGVDHGWIPKDANSRPGGCAAIGRVLGSYEEGQNN</sequence>
<dbReference type="AlphaFoldDB" id="A0A9P6PUI5"/>
<evidence type="ECO:0000256" key="17">
    <source>
        <dbReference type="SAM" id="Phobius"/>
    </source>
</evidence>
<evidence type="ECO:0000256" key="9">
    <source>
        <dbReference type="ARBA" id="ARBA00023180"/>
    </source>
</evidence>
<evidence type="ECO:0000256" key="12">
    <source>
        <dbReference type="ARBA" id="ARBA00036824"/>
    </source>
</evidence>
<dbReference type="InterPro" id="IPR017853">
    <property type="entry name" value="GH"/>
</dbReference>
<gene>
    <name evidence="19" type="ORF">BG011_006601</name>
</gene>
<dbReference type="GO" id="GO:0071555">
    <property type="term" value="P:cell wall organization"/>
    <property type="evidence" value="ECO:0007669"/>
    <property type="project" value="UniProtKB-KW"/>
</dbReference>
<dbReference type="SUPFAM" id="SSF51445">
    <property type="entry name" value="(Trans)glycosidases"/>
    <property type="match status" value="1"/>
</dbReference>
<evidence type="ECO:0000256" key="13">
    <source>
        <dbReference type="ARBA" id="ARBA00037126"/>
    </source>
</evidence>
<evidence type="ECO:0000256" key="3">
    <source>
        <dbReference type="ARBA" id="ARBA00022475"/>
    </source>
</evidence>
<evidence type="ECO:0000313" key="20">
    <source>
        <dbReference type="Proteomes" id="UP000726737"/>
    </source>
</evidence>
<keyword evidence="7 17" id="KW-1133">Transmembrane helix</keyword>